<accession>A0A6A5G416</accession>
<reference evidence="1 2" key="1">
    <citation type="submission" date="2019-12" db="EMBL/GenBank/DDBJ databases">
        <title>Chromosome-level assembly of the Caenorhabditis remanei genome.</title>
        <authorList>
            <person name="Teterina A.A."/>
            <person name="Willis J.H."/>
            <person name="Phillips P.C."/>
        </authorList>
    </citation>
    <scope>NUCLEOTIDE SEQUENCE [LARGE SCALE GENOMIC DNA]</scope>
    <source>
        <strain evidence="1 2">PX506</strain>
        <tissue evidence="1">Whole organism</tissue>
    </source>
</reference>
<organism evidence="1 2">
    <name type="scientific">Caenorhabditis remanei</name>
    <name type="common">Caenorhabditis vulgaris</name>
    <dbReference type="NCBI Taxonomy" id="31234"/>
    <lineage>
        <taxon>Eukaryota</taxon>
        <taxon>Metazoa</taxon>
        <taxon>Ecdysozoa</taxon>
        <taxon>Nematoda</taxon>
        <taxon>Chromadorea</taxon>
        <taxon>Rhabditida</taxon>
        <taxon>Rhabditina</taxon>
        <taxon>Rhabditomorpha</taxon>
        <taxon>Rhabditoidea</taxon>
        <taxon>Rhabditidae</taxon>
        <taxon>Peloderinae</taxon>
        <taxon>Caenorhabditis</taxon>
    </lineage>
</organism>
<name>A0A6A5G416_CAERE</name>
<dbReference type="GeneID" id="9817028"/>
<dbReference type="Proteomes" id="UP000483820">
    <property type="component" value="Chromosome X"/>
</dbReference>
<sequence>MPPDPAPVFEPVIGNPAPPPARIVELYTCGVCTDEIVKGEYVQHLLHCASGTNIANLVNLAFQLQSKIRKMENSIRNYFGILYVDDPVELPLGKCYHCKHRYSHKGWKNCFEMRRADYMMAIFEKTDYDYLEIVKRYQANFKKAKIMMLWLKQKRELEEKKNGLRIYGVDPSNRESLKQLPDSILKPLRQLKAKHTRNLRTFRAKLGVETERLLEFYKNKRQAEKTTFITVLLAVDTMNPRQTPLQFVNVA</sequence>
<dbReference type="CTD" id="9817028"/>
<gene>
    <name evidence="1" type="ORF">GCK72_025811</name>
</gene>
<comment type="caution">
    <text evidence="1">The sequence shown here is derived from an EMBL/GenBank/DDBJ whole genome shotgun (WGS) entry which is preliminary data.</text>
</comment>
<evidence type="ECO:0000313" key="1">
    <source>
        <dbReference type="EMBL" id="KAF1749344.1"/>
    </source>
</evidence>
<dbReference type="RefSeq" id="XP_003105570.2">
    <property type="nucleotide sequence ID" value="XM_003105522.2"/>
</dbReference>
<dbReference type="EMBL" id="WUAV01000006">
    <property type="protein sequence ID" value="KAF1749344.1"/>
    <property type="molecule type" value="Genomic_DNA"/>
</dbReference>
<dbReference type="AlphaFoldDB" id="A0A6A5G416"/>
<dbReference type="KEGG" id="crq:GCK72_025811"/>
<evidence type="ECO:0000313" key="2">
    <source>
        <dbReference type="Proteomes" id="UP000483820"/>
    </source>
</evidence>
<proteinExistence type="predicted"/>
<protein>
    <submittedName>
        <fullName evidence="1">Uncharacterized protein</fullName>
    </submittedName>
</protein>